<protein>
    <submittedName>
        <fullName evidence="5">Uncharacterized protein</fullName>
    </submittedName>
</protein>
<keyword evidence="4" id="KW-0472">Membrane</keyword>
<dbReference type="SUPFAM" id="SSF48403">
    <property type="entry name" value="Ankyrin repeat"/>
    <property type="match status" value="1"/>
</dbReference>
<gene>
    <name evidence="5" type="ORF">PLBR_LOCUS3416</name>
</gene>
<dbReference type="PANTHER" id="PTHR24171">
    <property type="entry name" value="ANKYRIN REPEAT DOMAIN-CONTAINING PROTEIN 39-RELATED"/>
    <property type="match status" value="1"/>
</dbReference>
<dbReference type="Proteomes" id="UP000290189">
    <property type="component" value="Unassembled WGS sequence"/>
</dbReference>
<dbReference type="AlphaFoldDB" id="A0A3P3Y7R8"/>
<dbReference type="InterPro" id="IPR036770">
    <property type="entry name" value="Ankyrin_rpt-contain_sf"/>
</dbReference>
<dbReference type="EMBL" id="OVEO01000005">
    <property type="protein sequence ID" value="SPQ96201.1"/>
    <property type="molecule type" value="Genomic_DNA"/>
</dbReference>
<evidence type="ECO:0000256" key="4">
    <source>
        <dbReference type="SAM" id="Phobius"/>
    </source>
</evidence>
<dbReference type="PROSITE" id="PS50088">
    <property type="entry name" value="ANK_REPEAT"/>
    <property type="match status" value="4"/>
</dbReference>
<dbReference type="Pfam" id="PF12796">
    <property type="entry name" value="Ank_2"/>
    <property type="match status" value="3"/>
</dbReference>
<evidence type="ECO:0000313" key="6">
    <source>
        <dbReference type="Proteomes" id="UP000290189"/>
    </source>
</evidence>
<dbReference type="PRINTS" id="PR01415">
    <property type="entry name" value="ANKYRIN"/>
</dbReference>
<proteinExistence type="predicted"/>
<feature type="repeat" description="ANK" evidence="3">
    <location>
        <begin position="268"/>
        <end position="300"/>
    </location>
</feature>
<reference evidence="5 6" key="1">
    <citation type="submission" date="2018-03" db="EMBL/GenBank/DDBJ databases">
        <authorList>
            <person name="Fogelqvist J."/>
        </authorList>
    </citation>
    <scope>NUCLEOTIDE SEQUENCE [LARGE SCALE GENOMIC DNA]</scope>
</reference>
<feature type="repeat" description="ANK" evidence="3">
    <location>
        <begin position="170"/>
        <end position="202"/>
    </location>
</feature>
<name>A0A3P3Y7R8_PLABS</name>
<organism evidence="5 6">
    <name type="scientific">Plasmodiophora brassicae</name>
    <name type="common">Clubroot disease agent</name>
    <dbReference type="NCBI Taxonomy" id="37360"/>
    <lineage>
        <taxon>Eukaryota</taxon>
        <taxon>Sar</taxon>
        <taxon>Rhizaria</taxon>
        <taxon>Endomyxa</taxon>
        <taxon>Phytomyxea</taxon>
        <taxon>Plasmodiophorida</taxon>
        <taxon>Plasmodiophoridae</taxon>
        <taxon>Plasmodiophora</taxon>
    </lineage>
</organism>
<feature type="transmembrane region" description="Helical" evidence="4">
    <location>
        <begin position="55"/>
        <end position="75"/>
    </location>
</feature>
<evidence type="ECO:0000256" key="2">
    <source>
        <dbReference type="ARBA" id="ARBA00023043"/>
    </source>
</evidence>
<evidence type="ECO:0000313" key="5">
    <source>
        <dbReference type="EMBL" id="SPQ96201.1"/>
    </source>
</evidence>
<keyword evidence="4" id="KW-1133">Transmembrane helix</keyword>
<dbReference type="Gene3D" id="1.25.40.20">
    <property type="entry name" value="Ankyrin repeat-containing domain"/>
    <property type="match status" value="3"/>
</dbReference>
<keyword evidence="2 3" id="KW-0040">ANK repeat</keyword>
<sequence>MTRARTRLFKQVCCCCRCCSCFLCHARLSNDCVTVSSLFPCLPTATRSDRCARPFFQTMLVFAVAVIAVLLPPSLSQTTNSLDGHEAVALLLDAGANVNAVDYTGATALSVAAGQGLYDVVDLLVQAGANVSLGNANKATPLHAAARVGNARIVSLLIGKGADVNAVDSNGNTVLMSGAQSNSTQTVALLVAAGASVSSVNKNGWSALQVAMAASRPQIAAYLLSRNAPATLHDLCAIGNATAVRIAVQNGADVNAPATMSLSFLYTEGDSPVYVAASNGFADVIDVLARHGANVNQTNALGSSPVLAAVDRHSLAATMALIRAGANVNAVHAGVPLIEATWWA</sequence>
<evidence type="ECO:0000256" key="1">
    <source>
        <dbReference type="ARBA" id="ARBA00022737"/>
    </source>
</evidence>
<keyword evidence="1" id="KW-0677">Repeat</keyword>
<evidence type="ECO:0000256" key="3">
    <source>
        <dbReference type="PROSITE-ProRule" id="PRU00023"/>
    </source>
</evidence>
<feature type="repeat" description="ANK" evidence="3">
    <location>
        <begin position="104"/>
        <end position="136"/>
    </location>
</feature>
<geneLocation type="mitochondrion" evidence="5"/>
<keyword evidence="5" id="KW-0496">Mitochondrion</keyword>
<dbReference type="InterPro" id="IPR002110">
    <property type="entry name" value="Ankyrin_rpt"/>
</dbReference>
<keyword evidence="4" id="KW-0812">Transmembrane</keyword>
<feature type="repeat" description="ANK" evidence="3">
    <location>
        <begin position="137"/>
        <end position="169"/>
    </location>
</feature>
<dbReference type="PROSITE" id="PS50297">
    <property type="entry name" value="ANK_REP_REGION"/>
    <property type="match status" value="3"/>
</dbReference>
<dbReference type="SMART" id="SM00248">
    <property type="entry name" value="ANK"/>
    <property type="match status" value="7"/>
</dbReference>
<accession>A0A3P3Y7R8</accession>